<accession>A0A842I8I9</accession>
<keyword evidence="1" id="KW-0812">Transmembrane</keyword>
<comment type="caution">
    <text evidence="2">The sequence shown here is derived from an EMBL/GenBank/DDBJ whole genome shotgun (WGS) entry which is preliminary data.</text>
</comment>
<feature type="transmembrane region" description="Helical" evidence="1">
    <location>
        <begin position="31"/>
        <end position="50"/>
    </location>
</feature>
<evidence type="ECO:0000313" key="2">
    <source>
        <dbReference type="EMBL" id="MBC2835677.1"/>
    </source>
</evidence>
<feature type="transmembrane region" description="Helical" evidence="1">
    <location>
        <begin position="6"/>
        <end position="24"/>
    </location>
</feature>
<dbReference type="Proteomes" id="UP000555411">
    <property type="component" value="Unassembled WGS sequence"/>
</dbReference>
<keyword evidence="3" id="KW-1185">Reference proteome</keyword>
<gene>
    <name evidence="2" type="ORF">H7F16_09195</name>
</gene>
<feature type="transmembrane region" description="Helical" evidence="1">
    <location>
        <begin position="56"/>
        <end position="77"/>
    </location>
</feature>
<dbReference type="AlphaFoldDB" id="A0A842I8I9"/>
<keyword evidence="1" id="KW-1133">Transmembrane helix</keyword>
<dbReference type="RefSeq" id="WP_185797259.1">
    <property type="nucleotide sequence ID" value="NZ_JACLQD010000002.1"/>
</dbReference>
<reference evidence="2 3" key="1">
    <citation type="journal article" date="2017" name="Int. J. Syst. Evol. Microbiol.">
        <title>Gemmobacter straminiformis sp. nov., isolated from an artificial fountain.</title>
        <authorList>
            <person name="Kang J.Y."/>
            <person name="Kim M.J."/>
            <person name="Chun J."/>
            <person name="Son K.P."/>
            <person name="Jahng K.Y."/>
        </authorList>
    </citation>
    <scope>NUCLEOTIDE SEQUENCE [LARGE SCALE GENOMIC DNA]</scope>
    <source>
        <strain evidence="2 3">CAM-8</strain>
    </source>
</reference>
<dbReference type="EMBL" id="JACLQD010000002">
    <property type="protein sequence ID" value="MBC2835677.1"/>
    <property type="molecule type" value="Genomic_DNA"/>
</dbReference>
<evidence type="ECO:0000313" key="3">
    <source>
        <dbReference type="Proteomes" id="UP000555411"/>
    </source>
</evidence>
<evidence type="ECO:0000256" key="1">
    <source>
        <dbReference type="SAM" id="Phobius"/>
    </source>
</evidence>
<organism evidence="2 3">
    <name type="scientific">Paragemmobacter straminiformis</name>
    <dbReference type="NCBI Taxonomy" id="2045119"/>
    <lineage>
        <taxon>Bacteria</taxon>
        <taxon>Pseudomonadati</taxon>
        <taxon>Pseudomonadota</taxon>
        <taxon>Alphaproteobacteria</taxon>
        <taxon>Rhodobacterales</taxon>
        <taxon>Paracoccaceae</taxon>
        <taxon>Paragemmobacter</taxon>
    </lineage>
</organism>
<sequence>MKAPMHPYAVAALAFILPGMGQVANGQPRRGLVFLFFMLLLGAITAKTAAPDVSVIGRYAGGLFIYALSLFDAYRLARLRYEIARRGQA</sequence>
<protein>
    <submittedName>
        <fullName evidence="2">Uncharacterized protein</fullName>
    </submittedName>
</protein>
<keyword evidence="1" id="KW-0472">Membrane</keyword>
<name>A0A842I8I9_9RHOB</name>
<proteinExistence type="predicted"/>